<keyword evidence="3" id="KW-0804">Transcription</keyword>
<evidence type="ECO:0000313" key="5">
    <source>
        <dbReference type="EMBL" id="QGG41358.1"/>
    </source>
</evidence>
<name>A0A5Q2MFE4_9ACTN</name>
<dbReference type="Pfam" id="PF13377">
    <property type="entry name" value="Peripla_BP_3"/>
    <property type="match status" value="1"/>
</dbReference>
<dbReference type="SMART" id="SM00354">
    <property type="entry name" value="HTH_LACI"/>
    <property type="match status" value="1"/>
</dbReference>
<dbReference type="PANTHER" id="PTHR30146">
    <property type="entry name" value="LACI-RELATED TRANSCRIPTIONAL REPRESSOR"/>
    <property type="match status" value="1"/>
</dbReference>
<dbReference type="InterPro" id="IPR046335">
    <property type="entry name" value="LacI/GalR-like_sensor"/>
</dbReference>
<keyword evidence="2 5" id="KW-0238">DNA-binding</keyword>
<dbReference type="Proteomes" id="UP000392064">
    <property type="component" value="Chromosome"/>
</dbReference>
<evidence type="ECO:0000256" key="1">
    <source>
        <dbReference type="ARBA" id="ARBA00023015"/>
    </source>
</evidence>
<feature type="domain" description="HTH lacI-type" evidence="4">
    <location>
        <begin position="48"/>
        <end position="102"/>
    </location>
</feature>
<dbReference type="Pfam" id="PF00356">
    <property type="entry name" value="LacI"/>
    <property type="match status" value="1"/>
</dbReference>
<dbReference type="GO" id="GO:0003700">
    <property type="term" value="F:DNA-binding transcription factor activity"/>
    <property type="evidence" value="ECO:0007669"/>
    <property type="project" value="TreeGrafter"/>
</dbReference>
<evidence type="ECO:0000313" key="6">
    <source>
        <dbReference type="Proteomes" id="UP000392064"/>
    </source>
</evidence>
<reference evidence="5 6" key="1">
    <citation type="submission" date="2019-11" db="EMBL/GenBank/DDBJ databases">
        <authorList>
            <person name="Li J."/>
        </authorList>
    </citation>
    <scope>NUCLEOTIDE SEQUENCE [LARGE SCALE GENOMIC DNA]</scope>
    <source>
        <strain evidence="5 6">MF47</strain>
    </source>
</reference>
<dbReference type="KEGG" id="aef:GEV26_08275"/>
<sequence length="374" mass="39750">MAAESPSSKTFTTCLSPSRSLRRVAEAVLPQLAVLKWDDGDVTNSSRPTIYDVAARAGVSKSLVSLVLREPGTVSERRRRAVLEAIDELGYRPSSAAASLAGTRTRTIGMVVEDFANLWFVDLLQGLREVLKPEGLQVLMGDRQMTMSPGRDAIDAFVSMRVEGLVLALDPPDVLTGLHGIPAVVAGERGRHPRGVAKVANDDRSGARLATRHLIELGHTRIAHVTGEGGAAQVRREAYEATMTEAGLEPVVVGHGNPTNDEAATVATRELLAARRDVTAIFAANDAMGLGCMGALREVGLSVPDDVSIVGYDNSLIAQAAYLDMTTVDDRSLDVGRETARVLLDRIGGATTEASTLLLTPSLIVRSTTRPAAR</sequence>
<protein>
    <submittedName>
        <fullName evidence="5">LacI family DNA-binding transcriptional regulator</fullName>
    </submittedName>
</protein>
<accession>A0A5Q2MFE4</accession>
<dbReference type="Gene3D" id="3.40.50.2300">
    <property type="match status" value="2"/>
</dbReference>
<keyword evidence="1" id="KW-0805">Transcription regulation</keyword>
<gene>
    <name evidence="5" type="ORF">GEV26_08275</name>
</gene>
<organism evidence="5 6">
    <name type="scientific">Aeromicrobium yanjiei</name>
    <dbReference type="NCBI Taxonomy" id="2662028"/>
    <lineage>
        <taxon>Bacteria</taxon>
        <taxon>Bacillati</taxon>
        <taxon>Actinomycetota</taxon>
        <taxon>Actinomycetes</taxon>
        <taxon>Propionibacteriales</taxon>
        <taxon>Nocardioidaceae</taxon>
        <taxon>Aeromicrobium</taxon>
    </lineage>
</organism>
<dbReference type="CDD" id="cd01392">
    <property type="entry name" value="HTH_LacI"/>
    <property type="match status" value="1"/>
</dbReference>
<dbReference type="InterPro" id="IPR000843">
    <property type="entry name" value="HTH_LacI"/>
</dbReference>
<evidence type="ECO:0000256" key="2">
    <source>
        <dbReference type="ARBA" id="ARBA00023125"/>
    </source>
</evidence>
<dbReference type="SUPFAM" id="SSF47413">
    <property type="entry name" value="lambda repressor-like DNA-binding domains"/>
    <property type="match status" value="1"/>
</dbReference>
<dbReference type="PANTHER" id="PTHR30146:SF109">
    <property type="entry name" value="HTH-TYPE TRANSCRIPTIONAL REGULATOR GALS"/>
    <property type="match status" value="1"/>
</dbReference>
<dbReference type="GO" id="GO:0000976">
    <property type="term" value="F:transcription cis-regulatory region binding"/>
    <property type="evidence" value="ECO:0007669"/>
    <property type="project" value="TreeGrafter"/>
</dbReference>
<keyword evidence="6" id="KW-1185">Reference proteome</keyword>
<dbReference type="PROSITE" id="PS50932">
    <property type="entry name" value="HTH_LACI_2"/>
    <property type="match status" value="1"/>
</dbReference>
<dbReference type="AlphaFoldDB" id="A0A5Q2MFE4"/>
<proteinExistence type="predicted"/>
<dbReference type="InterPro" id="IPR010982">
    <property type="entry name" value="Lambda_DNA-bd_dom_sf"/>
</dbReference>
<dbReference type="EMBL" id="CP045737">
    <property type="protein sequence ID" value="QGG41358.1"/>
    <property type="molecule type" value="Genomic_DNA"/>
</dbReference>
<dbReference type="Gene3D" id="1.10.260.40">
    <property type="entry name" value="lambda repressor-like DNA-binding domains"/>
    <property type="match status" value="1"/>
</dbReference>
<dbReference type="InterPro" id="IPR028082">
    <property type="entry name" value="Peripla_BP_I"/>
</dbReference>
<dbReference type="CDD" id="cd06267">
    <property type="entry name" value="PBP1_LacI_sugar_binding-like"/>
    <property type="match status" value="1"/>
</dbReference>
<evidence type="ECO:0000259" key="4">
    <source>
        <dbReference type="PROSITE" id="PS50932"/>
    </source>
</evidence>
<evidence type="ECO:0000256" key="3">
    <source>
        <dbReference type="ARBA" id="ARBA00023163"/>
    </source>
</evidence>
<dbReference type="SUPFAM" id="SSF53822">
    <property type="entry name" value="Periplasmic binding protein-like I"/>
    <property type="match status" value="1"/>
</dbReference>